<comment type="similarity">
    <text evidence="2 11">Belongs to the V-ATPase proteolipid subunit family.</text>
</comment>
<evidence type="ECO:0000256" key="3">
    <source>
        <dbReference type="ARBA" id="ARBA00022448"/>
    </source>
</evidence>
<dbReference type="GeneID" id="81369670"/>
<dbReference type="PRINTS" id="PR00122">
    <property type="entry name" value="VACATPASE"/>
</dbReference>
<evidence type="ECO:0000256" key="10">
    <source>
        <dbReference type="ARBA" id="ARBA00046480"/>
    </source>
</evidence>
<keyword evidence="6 11" id="KW-1133">Transmembrane helix</keyword>
<dbReference type="RefSeq" id="XP_056489992.1">
    <property type="nucleotide sequence ID" value="XM_056630690.1"/>
</dbReference>
<proteinExistence type="inferred from homology"/>
<reference evidence="13" key="1">
    <citation type="submission" date="2022-12" db="EMBL/GenBank/DDBJ databases">
        <authorList>
            <person name="Petersen C."/>
        </authorList>
    </citation>
    <scope>NUCLEOTIDE SEQUENCE</scope>
    <source>
        <strain evidence="13">IBT 29677</strain>
    </source>
</reference>
<dbReference type="PANTHER" id="PTHR10263">
    <property type="entry name" value="V-TYPE PROTON ATPASE PROTEOLIPID SUBUNIT"/>
    <property type="match status" value="1"/>
</dbReference>
<feature type="transmembrane region" description="Helical" evidence="11">
    <location>
        <begin position="272"/>
        <end position="297"/>
    </location>
</feature>
<protein>
    <submittedName>
        <fullName evidence="13">V-type proton ATPase 20 kDa proteolipid subunit</fullName>
    </submittedName>
</protein>
<evidence type="ECO:0000313" key="13">
    <source>
        <dbReference type="EMBL" id="KAJ5397940.1"/>
    </source>
</evidence>
<evidence type="ECO:0000259" key="12">
    <source>
        <dbReference type="Pfam" id="PF00137"/>
    </source>
</evidence>
<comment type="caution">
    <text evidence="13">The sequence shown here is derived from an EMBL/GenBank/DDBJ whole genome shotgun (WGS) entry which is preliminary data.</text>
</comment>
<dbReference type="GO" id="GO:0033179">
    <property type="term" value="C:proton-transporting V-type ATPase, V0 domain"/>
    <property type="evidence" value="ECO:0007669"/>
    <property type="project" value="InterPro"/>
</dbReference>
<feature type="domain" description="V-ATPase proteolipid subunit C-like" evidence="12">
    <location>
        <begin position="154"/>
        <end position="212"/>
    </location>
</feature>
<evidence type="ECO:0000256" key="9">
    <source>
        <dbReference type="ARBA" id="ARBA00045519"/>
    </source>
</evidence>
<dbReference type="EMBL" id="JAPZBU010000006">
    <property type="protein sequence ID" value="KAJ5397940.1"/>
    <property type="molecule type" value="Genomic_DNA"/>
</dbReference>
<dbReference type="FunFam" id="1.20.120.610:FF:000002">
    <property type="entry name" value="V-type proton ATPase proteolipid subunit"/>
    <property type="match status" value="1"/>
</dbReference>
<comment type="function">
    <text evidence="9">Proton-conducting pore forming subunit of the V0 complex of vacuolar(H+)-ATPase (V-ATPase), a multisubunit enzyme composed of a peripheral complex (V1) that hydrolyzes ATP and a membrane integral complex (V0) that translocates protons. V-ATPase is responsible for acidifying and maintaining the pH of intracellular compartments.</text>
</comment>
<sequence length="307" mass="32738">MRHGAKRGVQQAAEKARTESGAAMIGIQPKNNGPAGINDSWNDPWIWGNKTLVSSTASDQFIRSGHRVRSSNRPSNSYQTPLCFQLAFSFIRLQVVRGRHGCQRAHWSAPPPELECQELTWGISHADMLFQGEGEAFNVGRFLEEVSPFAFANIGIAMCIGCSVVGAAWGIFLTGSSIVGGGVRAPRIRTKNLISIIFCEVVAIYGVIMAIVYSAKLNAVPESEIYTQSNYYTGYALFWGGITVGFCNLICGISVGINGSGAALADAADPTLFVKILVIEIFSSVLGLFGLITGLLVGGKALDIGAA</sequence>
<dbReference type="AlphaFoldDB" id="A0A9W9W3F4"/>
<evidence type="ECO:0000256" key="6">
    <source>
        <dbReference type="ARBA" id="ARBA00022989"/>
    </source>
</evidence>
<evidence type="ECO:0000256" key="1">
    <source>
        <dbReference type="ARBA" id="ARBA00004141"/>
    </source>
</evidence>
<evidence type="ECO:0000256" key="5">
    <source>
        <dbReference type="ARBA" id="ARBA00022781"/>
    </source>
</evidence>
<feature type="transmembrane region" description="Helical" evidence="11">
    <location>
        <begin position="235"/>
        <end position="260"/>
    </location>
</feature>
<dbReference type="CDD" id="cd18177">
    <property type="entry name" value="ATP-synt_Vo_c_ATP6F_rpt1"/>
    <property type="match status" value="1"/>
</dbReference>
<keyword evidence="8 11" id="KW-0472">Membrane</keyword>
<evidence type="ECO:0000256" key="11">
    <source>
        <dbReference type="RuleBase" id="RU363060"/>
    </source>
</evidence>
<dbReference type="InterPro" id="IPR002379">
    <property type="entry name" value="ATPase_proteolipid_c-like_dom"/>
</dbReference>
<evidence type="ECO:0000256" key="8">
    <source>
        <dbReference type="ARBA" id="ARBA00023136"/>
    </source>
</evidence>
<keyword evidence="5" id="KW-0375">Hydrogen ion transport</keyword>
<dbReference type="Pfam" id="PF00137">
    <property type="entry name" value="ATP-synt_C"/>
    <property type="match status" value="2"/>
</dbReference>
<dbReference type="Proteomes" id="UP001147747">
    <property type="component" value="Unassembled WGS sequence"/>
</dbReference>
<reference evidence="13" key="2">
    <citation type="journal article" date="2023" name="IMA Fungus">
        <title>Comparative genomic study of the Penicillium genus elucidates a diverse pangenome and 15 lateral gene transfer events.</title>
        <authorList>
            <person name="Petersen C."/>
            <person name="Sorensen T."/>
            <person name="Nielsen M.R."/>
            <person name="Sondergaard T.E."/>
            <person name="Sorensen J.L."/>
            <person name="Fitzpatrick D.A."/>
            <person name="Frisvad J.C."/>
            <person name="Nielsen K.L."/>
        </authorList>
    </citation>
    <scope>NUCLEOTIDE SEQUENCE</scope>
    <source>
        <strain evidence="13">IBT 29677</strain>
    </source>
</reference>
<evidence type="ECO:0000313" key="14">
    <source>
        <dbReference type="Proteomes" id="UP001147747"/>
    </source>
</evidence>
<keyword evidence="7 11" id="KW-0406">Ion transport</keyword>
<organism evidence="13 14">
    <name type="scientific">Penicillium cosmopolitanum</name>
    <dbReference type="NCBI Taxonomy" id="1131564"/>
    <lineage>
        <taxon>Eukaryota</taxon>
        <taxon>Fungi</taxon>
        <taxon>Dikarya</taxon>
        <taxon>Ascomycota</taxon>
        <taxon>Pezizomycotina</taxon>
        <taxon>Eurotiomycetes</taxon>
        <taxon>Eurotiomycetidae</taxon>
        <taxon>Eurotiales</taxon>
        <taxon>Aspergillaceae</taxon>
        <taxon>Penicillium</taxon>
    </lineage>
</organism>
<dbReference type="GO" id="GO:0046961">
    <property type="term" value="F:proton-transporting ATPase activity, rotational mechanism"/>
    <property type="evidence" value="ECO:0007669"/>
    <property type="project" value="InterPro"/>
</dbReference>
<comment type="function">
    <text evidence="11">Proton-conducting pore forming of the V0 complex of vacuolar(H+)-ATPase (V-ATPase), a multisubunit enzyme composed of a peripheral complex (V1) that hydrolyzes ATP and a membrane integral complex (V0) that translocates protons. V-ATPase is responsible for acidifying and maintaining the pH of intracellular compartments.</text>
</comment>
<keyword evidence="4 11" id="KW-0812">Transmembrane</keyword>
<dbReference type="InterPro" id="IPR035921">
    <property type="entry name" value="F/V-ATP_Csub_sf"/>
</dbReference>
<evidence type="ECO:0000256" key="7">
    <source>
        <dbReference type="ARBA" id="ARBA00023065"/>
    </source>
</evidence>
<feature type="transmembrane region" description="Helical" evidence="11">
    <location>
        <begin position="193"/>
        <end position="215"/>
    </location>
</feature>
<comment type="subcellular location">
    <subcellularLocation>
        <location evidence="1">Membrane</location>
        <topology evidence="1">Multi-pass membrane protein</topology>
    </subcellularLocation>
</comment>
<evidence type="ECO:0000256" key="2">
    <source>
        <dbReference type="ARBA" id="ARBA00007296"/>
    </source>
</evidence>
<keyword evidence="14" id="KW-1185">Reference proteome</keyword>
<feature type="transmembrane region" description="Helical" evidence="11">
    <location>
        <begin position="149"/>
        <end position="172"/>
    </location>
</feature>
<gene>
    <name evidence="13" type="ORF">N7509_006053</name>
</gene>
<dbReference type="Gene3D" id="1.20.120.610">
    <property type="entry name" value="lithium bound rotor ring of v- atpase"/>
    <property type="match status" value="1"/>
</dbReference>
<dbReference type="SUPFAM" id="SSF81333">
    <property type="entry name" value="F1F0 ATP synthase subunit C"/>
    <property type="match status" value="2"/>
</dbReference>
<dbReference type="CDD" id="cd18178">
    <property type="entry name" value="ATP-synt_Vo_c_ATP6F_rpt2"/>
    <property type="match status" value="1"/>
</dbReference>
<comment type="subunit">
    <text evidence="10 11">V-ATPase is a heteromultimeric enzyme composed of a peripheral catalytic V1 complex (components A to H) attached to an integral membrane V0 proton pore complex (components: a, c, c', c'', d, e, f and VOA1). The decameric c-ring forms the proton-conducting pore, and is composed of eight proteolipid subunits c, one subunit c' and one subunit c''.</text>
</comment>
<accession>A0A9W9W3F4</accession>
<keyword evidence="3 11" id="KW-0813">Transport</keyword>
<dbReference type="OrthoDB" id="10264021at2759"/>
<evidence type="ECO:0000256" key="4">
    <source>
        <dbReference type="ARBA" id="ARBA00022692"/>
    </source>
</evidence>
<feature type="domain" description="V-ATPase proteolipid subunit C-like" evidence="12">
    <location>
        <begin position="239"/>
        <end position="296"/>
    </location>
</feature>
<name>A0A9W9W3F4_9EURO</name>
<dbReference type="GO" id="GO:0005774">
    <property type="term" value="C:vacuolar membrane"/>
    <property type="evidence" value="ECO:0007669"/>
    <property type="project" value="UniProtKB-ARBA"/>
</dbReference>
<dbReference type="InterPro" id="IPR000245">
    <property type="entry name" value="ATPase_proteolipid_csu"/>
</dbReference>